<comment type="pathway">
    <text evidence="2">Glycan metabolism; N-glycan degradation.</text>
</comment>
<protein>
    <recommendedName>
        <fullName evidence="9">Beta-mannosidase B</fullName>
        <ecNumber evidence="3">3.2.1.25</ecNumber>
    </recommendedName>
    <alternativeName>
        <fullName evidence="10">Mannanase B</fullName>
    </alternativeName>
</protein>
<dbReference type="InterPro" id="IPR050887">
    <property type="entry name" value="Beta-mannosidase_GH2"/>
</dbReference>
<evidence type="ECO:0000259" key="11">
    <source>
        <dbReference type="Pfam" id="PF00703"/>
    </source>
</evidence>
<dbReference type="EC" id="3.2.1.25" evidence="3"/>
<evidence type="ECO:0000256" key="3">
    <source>
        <dbReference type="ARBA" id="ARBA00012754"/>
    </source>
</evidence>
<dbReference type="Gene3D" id="2.60.120.260">
    <property type="entry name" value="Galactose-binding domain-like"/>
    <property type="match status" value="1"/>
</dbReference>
<dbReference type="Gene3D" id="2.60.40.10">
    <property type="entry name" value="Immunoglobulins"/>
    <property type="match status" value="1"/>
</dbReference>
<dbReference type="Pfam" id="PF22666">
    <property type="entry name" value="Glyco_hydro_2_N2"/>
    <property type="match status" value="1"/>
</dbReference>
<comment type="similarity">
    <text evidence="8">Belongs to the glycosyl hydrolase 2 family. Beta-mannosidase B subfamily.</text>
</comment>
<dbReference type="PANTHER" id="PTHR43730">
    <property type="entry name" value="BETA-MANNOSIDASE"/>
    <property type="match status" value="1"/>
</dbReference>
<dbReference type="Proteomes" id="UP001302126">
    <property type="component" value="Unassembled WGS sequence"/>
</dbReference>
<dbReference type="EMBL" id="MU864410">
    <property type="protein sequence ID" value="KAK4187054.1"/>
    <property type="molecule type" value="Genomic_DNA"/>
</dbReference>
<dbReference type="Pfam" id="PF00703">
    <property type="entry name" value="Glyco_hydro_2"/>
    <property type="match status" value="1"/>
</dbReference>
<dbReference type="InterPro" id="IPR041447">
    <property type="entry name" value="Mannosidase_ig"/>
</dbReference>
<dbReference type="Pfam" id="PF17786">
    <property type="entry name" value="Mannosidase_ig"/>
    <property type="match status" value="1"/>
</dbReference>
<evidence type="ECO:0000259" key="12">
    <source>
        <dbReference type="Pfam" id="PF17786"/>
    </source>
</evidence>
<dbReference type="InterPro" id="IPR036156">
    <property type="entry name" value="Beta-gal/glucu_dom_sf"/>
</dbReference>
<feature type="domain" description="Mannosidase Ig/CBM-like" evidence="12">
    <location>
        <begin position="728"/>
        <end position="821"/>
    </location>
</feature>
<dbReference type="PANTHER" id="PTHR43730:SF1">
    <property type="entry name" value="BETA-MANNOSIDASE"/>
    <property type="match status" value="1"/>
</dbReference>
<evidence type="ECO:0000256" key="9">
    <source>
        <dbReference type="ARBA" id="ARBA00041069"/>
    </source>
</evidence>
<accession>A0AAN6WRY2</accession>
<gene>
    <name evidence="14" type="ORF">QBC35DRAFT_499711</name>
</gene>
<reference evidence="14" key="2">
    <citation type="submission" date="2023-05" db="EMBL/GenBank/DDBJ databases">
        <authorList>
            <consortium name="Lawrence Berkeley National Laboratory"/>
            <person name="Steindorff A."/>
            <person name="Hensen N."/>
            <person name="Bonometti L."/>
            <person name="Westerberg I."/>
            <person name="Brannstrom I.O."/>
            <person name="Guillou S."/>
            <person name="Cros-Aarteil S."/>
            <person name="Calhoun S."/>
            <person name="Haridas S."/>
            <person name="Kuo A."/>
            <person name="Mondo S."/>
            <person name="Pangilinan J."/>
            <person name="Riley R."/>
            <person name="Labutti K."/>
            <person name="Andreopoulos B."/>
            <person name="Lipzen A."/>
            <person name="Chen C."/>
            <person name="Yanf M."/>
            <person name="Daum C."/>
            <person name="Ng V."/>
            <person name="Clum A."/>
            <person name="Ohm R."/>
            <person name="Martin F."/>
            <person name="Silar P."/>
            <person name="Natvig D."/>
            <person name="Lalanne C."/>
            <person name="Gautier V."/>
            <person name="Ament-Velasquez S.L."/>
            <person name="Kruys A."/>
            <person name="Hutchinson M.I."/>
            <person name="Powell A.J."/>
            <person name="Barry K."/>
            <person name="Miller A.N."/>
            <person name="Grigoriev I.V."/>
            <person name="Debuchy R."/>
            <person name="Gladieux P."/>
            <person name="Thoren M.H."/>
            <person name="Johannesson H."/>
        </authorList>
    </citation>
    <scope>NUCLEOTIDE SEQUENCE</scope>
    <source>
        <strain evidence="14">PSN309</strain>
    </source>
</reference>
<comment type="catalytic activity">
    <reaction evidence="1">
        <text>Hydrolysis of terminal, non-reducing beta-D-mannose residues in beta-D-mannosides.</text>
        <dbReference type="EC" id="3.2.1.25"/>
    </reaction>
</comment>
<dbReference type="FunFam" id="3.20.20.80:FF:000050">
    <property type="entry name" value="Beta-mannosidase B"/>
    <property type="match status" value="1"/>
</dbReference>
<evidence type="ECO:0000256" key="4">
    <source>
        <dbReference type="ARBA" id="ARBA00022801"/>
    </source>
</evidence>
<dbReference type="SUPFAM" id="SSF49303">
    <property type="entry name" value="beta-Galactosidase/glucuronidase domain"/>
    <property type="match status" value="2"/>
</dbReference>
<keyword evidence="15" id="KW-1185">Reference proteome</keyword>
<proteinExistence type="inferred from homology"/>
<dbReference type="SUPFAM" id="SSF51445">
    <property type="entry name" value="(Trans)glycosidases"/>
    <property type="match status" value="1"/>
</dbReference>
<dbReference type="Gene3D" id="3.20.20.80">
    <property type="entry name" value="Glycosidases"/>
    <property type="match status" value="1"/>
</dbReference>
<dbReference type="InterPro" id="IPR054593">
    <property type="entry name" value="Beta-mannosidase-like_N2"/>
</dbReference>
<dbReference type="SUPFAM" id="SSF49785">
    <property type="entry name" value="Galactose-binding domain-like"/>
    <property type="match status" value="1"/>
</dbReference>
<keyword evidence="5" id="KW-0119">Carbohydrate metabolism</keyword>
<organism evidence="14 15">
    <name type="scientific">Podospora australis</name>
    <dbReference type="NCBI Taxonomy" id="1536484"/>
    <lineage>
        <taxon>Eukaryota</taxon>
        <taxon>Fungi</taxon>
        <taxon>Dikarya</taxon>
        <taxon>Ascomycota</taxon>
        <taxon>Pezizomycotina</taxon>
        <taxon>Sordariomycetes</taxon>
        <taxon>Sordariomycetidae</taxon>
        <taxon>Sordariales</taxon>
        <taxon>Podosporaceae</taxon>
        <taxon>Podospora</taxon>
    </lineage>
</organism>
<sequence>MSINYGLDIKMSNHVIKTLTHGWKFRRVVSVDGAKDTKAEEDWQDVSSVPSDIHSELIKNKAIPDPFIDLNELQAAWIADETWVYRTTFPTPQEYYHMRDLAVDLVLEGLDTFATVFFNGRTMLKSDNMFVSHRIDTRDYLAKNGEDNVLEIVFESARQKGLQRVKEHPEHSHIVHQTEVSRGPVRKAQYHWGWDWGPILLTCGPWKPVYLETYVCRIGDIRVDYRIDTTPTVHLSVHAEITGFAVASVEVELLFEENTILSSRDENNWDPRDGLTTWNYASAELELRSDPQLWWPRGYGSPNLYQVRVKTTADDGRVLAEKEQSIGFRKVELVQEADDNGKSFYFRVNGIDIFIGGSCWIPADSFLSQVPDQRYRDWISLLADGNQNMIRVWGGGVYESDAFYTACDELGILVWQDFMFACASYPTYPEFLQSVEREARQNLRRLRHHPSIVIWCGNNEDYQLIERYNLTYDFGDKDPESWLKTNFPARYIYEHLLPQIISSETALPKAIYHPGSPWGNGWTTTLKVEPNIGDIHQWSVWNGEARPWQCLPEMGGRFVSEFGMEAYPHLETIHKFVTDEKERYPGSKTIDSHNKAVSYERRLLAYLGENFRLSYDLEEFAYLTQVLQADTMSCAYKSWRRHWGSKGKRKCGGVLVWQLNDCWPTISWAVVDYYLVKKPAWYAIKRAMSEVAVGVSRKFHDWTARPADALWKRDTGHVDPTKGMREVEFDVWVSSSKLKSMRGGRVVVRFVSVSTGKDIKEKMEKDVDEILGNGCTETLAGCKFDWEAAETEPEPFVIHASLWVDGEQISSDTSWPDPLKYLDFSERGVKVDYTSEGMVKISADKPVKCFVISERQGVKISDNGFDLVPGEKPVQVCIQGSGNNDLSWTCI</sequence>
<evidence type="ECO:0000256" key="1">
    <source>
        <dbReference type="ARBA" id="ARBA00000829"/>
    </source>
</evidence>
<name>A0AAN6WRY2_9PEZI</name>
<dbReference type="InterPro" id="IPR006102">
    <property type="entry name" value="Ig-like_GH2"/>
</dbReference>
<dbReference type="AlphaFoldDB" id="A0AAN6WRY2"/>
<keyword evidence="6" id="KW-0326">Glycosidase</keyword>
<keyword evidence="4" id="KW-0378">Hydrolase</keyword>
<dbReference type="InterPro" id="IPR008979">
    <property type="entry name" value="Galactose-bd-like_sf"/>
</dbReference>
<dbReference type="GO" id="GO:0004567">
    <property type="term" value="F:beta-mannosidase activity"/>
    <property type="evidence" value="ECO:0007669"/>
    <property type="project" value="UniProtKB-EC"/>
</dbReference>
<evidence type="ECO:0000256" key="10">
    <source>
        <dbReference type="ARBA" id="ARBA00041614"/>
    </source>
</evidence>
<evidence type="ECO:0000256" key="8">
    <source>
        <dbReference type="ARBA" id="ARBA00038429"/>
    </source>
</evidence>
<feature type="domain" description="Glycoside hydrolase family 2 immunoglobulin-like beta-sandwich" evidence="11">
    <location>
        <begin position="217"/>
        <end position="329"/>
    </location>
</feature>
<dbReference type="GO" id="GO:0006516">
    <property type="term" value="P:glycoprotein catabolic process"/>
    <property type="evidence" value="ECO:0007669"/>
    <property type="project" value="TreeGrafter"/>
</dbReference>
<dbReference type="InterPro" id="IPR013783">
    <property type="entry name" value="Ig-like_fold"/>
</dbReference>
<evidence type="ECO:0000313" key="14">
    <source>
        <dbReference type="EMBL" id="KAK4187054.1"/>
    </source>
</evidence>
<evidence type="ECO:0000313" key="15">
    <source>
        <dbReference type="Proteomes" id="UP001302126"/>
    </source>
</evidence>
<evidence type="ECO:0000256" key="2">
    <source>
        <dbReference type="ARBA" id="ARBA00004740"/>
    </source>
</evidence>
<evidence type="ECO:0000256" key="7">
    <source>
        <dbReference type="ARBA" id="ARBA00023326"/>
    </source>
</evidence>
<comment type="caution">
    <text evidence="14">The sequence shown here is derived from an EMBL/GenBank/DDBJ whole genome shotgun (WGS) entry which is preliminary data.</text>
</comment>
<evidence type="ECO:0000256" key="6">
    <source>
        <dbReference type="ARBA" id="ARBA00023295"/>
    </source>
</evidence>
<evidence type="ECO:0000256" key="5">
    <source>
        <dbReference type="ARBA" id="ARBA00023277"/>
    </source>
</evidence>
<feature type="domain" description="Beta-mannosidase-like galactose-binding" evidence="13">
    <location>
        <begin position="38"/>
        <end position="207"/>
    </location>
</feature>
<dbReference type="InterPro" id="IPR017853">
    <property type="entry name" value="GH"/>
</dbReference>
<reference evidence="14" key="1">
    <citation type="journal article" date="2023" name="Mol. Phylogenet. Evol.">
        <title>Genome-scale phylogeny and comparative genomics of the fungal order Sordariales.</title>
        <authorList>
            <person name="Hensen N."/>
            <person name="Bonometti L."/>
            <person name="Westerberg I."/>
            <person name="Brannstrom I.O."/>
            <person name="Guillou S."/>
            <person name="Cros-Aarteil S."/>
            <person name="Calhoun S."/>
            <person name="Haridas S."/>
            <person name="Kuo A."/>
            <person name="Mondo S."/>
            <person name="Pangilinan J."/>
            <person name="Riley R."/>
            <person name="LaButti K."/>
            <person name="Andreopoulos B."/>
            <person name="Lipzen A."/>
            <person name="Chen C."/>
            <person name="Yan M."/>
            <person name="Daum C."/>
            <person name="Ng V."/>
            <person name="Clum A."/>
            <person name="Steindorff A."/>
            <person name="Ohm R.A."/>
            <person name="Martin F."/>
            <person name="Silar P."/>
            <person name="Natvig D.O."/>
            <person name="Lalanne C."/>
            <person name="Gautier V."/>
            <person name="Ament-Velasquez S.L."/>
            <person name="Kruys A."/>
            <person name="Hutchinson M.I."/>
            <person name="Powell A.J."/>
            <person name="Barry K."/>
            <person name="Miller A.N."/>
            <person name="Grigoriev I.V."/>
            <person name="Debuchy R."/>
            <person name="Gladieux P."/>
            <person name="Hiltunen Thoren M."/>
            <person name="Johannesson H."/>
        </authorList>
    </citation>
    <scope>NUCLEOTIDE SEQUENCE</scope>
    <source>
        <strain evidence="14">PSN309</strain>
    </source>
</reference>
<dbReference type="GO" id="GO:0000272">
    <property type="term" value="P:polysaccharide catabolic process"/>
    <property type="evidence" value="ECO:0007669"/>
    <property type="project" value="UniProtKB-KW"/>
</dbReference>
<evidence type="ECO:0000259" key="13">
    <source>
        <dbReference type="Pfam" id="PF22666"/>
    </source>
</evidence>
<keyword evidence="7" id="KW-0624">Polysaccharide degradation</keyword>